<dbReference type="EMBL" id="BMYR01000001">
    <property type="protein sequence ID" value="GGW48950.1"/>
    <property type="molecule type" value="Genomic_DNA"/>
</dbReference>
<sequence length="145" mass="15634">MKKLLLFLLAVILAASLGSLLQSLFNLTAISQLAGPISMADWLATILHDLMHFMPVLAAIFFPILLVSLVVSGVLTRWLSLSRIAGSFAIAALGTWIALTLINAFAPMPTLIALNRSVVGTVLLLCCCGIAAIFYRFFTAERRLS</sequence>
<feature type="transmembrane region" description="Helical" evidence="1">
    <location>
        <begin position="57"/>
        <end position="76"/>
    </location>
</feature>
<evidence type="ECO:0000313" key="2">
    <source>
        <dbReference type="EMBL" id="GGW48950.1"/>
    </source>
</evidence>
<name>A0ABQ2WBZ8_9ALTE</name>
<dbReference type="Proteomes" id="UP000634667">
    <property type="component" value="Unassembled WGS sequence"/>
</dbReference>
<evidence type="ECO:0000256" key="1">
    <source>
        <dbReference type="SAM" id="Phobius"/>
    </source>
</evidence>
<keyword evidence="3" id="KW-1185">Reference proteome</keyword>
<keyword evidence="1" id="KW-0812">Transmembrane</keyword>
<organism evidence="2 3">
    <name type="scientific">Alishewanella tabrizica</name>
    <dbReference type="NCBI Taxonomy" id="671278"/>
    <lineage>
        <taxon>Bacteria</taxon>
        <taxon>Pseudomonadati</taxon>
        <taxon>Pseudomonadota</taxon>
        <taxon>Gammaproteobacteria</taxon>
        <taxon>Alteromonadales</taxon>
        <taxon>Alteromonadaceae</taxon>
        <taxon>Alishewanella</taxon>
    </lineage>
</organism>
<dbReference type="RefSeq" id="WP_189479343.1">
    <property type="nucleotide sequence ID" value="NZ_BMYR01000001.1"/>
</dbReference>
<accession>A0ABQ2WBZ8</accession>
<feature type="transmembrane region" description="Helical" evidence="1">
    <location>
        <begin position="88"/>
        <end position="106"/>
    </location>
</feature>
<keyword evidence="1" id="KW-0472">Membrane</keyword>
<proteinExistence type="predicted"/>
<protein>
    <submittedName>
        <fullName evidence="2">Uncharacterized protein</fullName>
    </submittedName>
</protein>
<keyword evidence="1" id="KW-1133">Transmembrane helix</keyword>
<evidence type="ECO:0000313" key="3">
    <source>
        <dbReference type="Proteomes" id="UP000634667"/>
    </source>
</evidence>
<reference evidence="3" key="1">
    <citation type="journal article" date="2019" name="Int. J. Syst. Evol. Microbiol.">
        <title>The Global Catalogue of Microorganisms (GCM) 10K type strain sequencing project: providing services to taxonomists for standard genome sequencing and annotation.</title>
        <authorList>
            <consortium name="The Broad Institute Genomics Platform"/>
            <consortium name="The Broad Institute Genome Sequencing Center for Infectious Disease"/>
            <person name="Wu L."/>
            <person name="Ma J."/>
        </authorList>
    </citation>
    <scope>NUCLEOTIDE SEQUENCE [LARGE SCALE GENOMIC DNA]</scope>
    <source>
        <strain evidence="3">KCTC 23723</strain>
    </source>
</reference>
<comment type="caution">
    <text evidence="2">The sequence shown here is derived from an EMBL/GenBank/DDBJ whole genome shotgun (WGS) entry which is preliminary data.</text>
</comment>
<gene>
    <name evidence="2" type="ORF">GCM10008111_00820</name>
</gene>
<feature type="transmembrane region" description="Helical" evidence="1">
    <location>
        <begin position="118"/>
        <end position="138"/>
    </location>
</feature>